<proteinExistence type="predicted"/>
<organism evidence="2 3">
    <name type="scientific">Stagnihabitans tardus</name>
    <dbReference type="NCBI Taxonomy" id="2699202"/>
    <lineage>
        <taxon>Bacteria</taxon>
        <taxon>Pseudomonadati</taxon>
        <taxon>Pseudomonadota</taxon>
        <taxon>Alphaproteobacteria</taxon>
        <taxon>Rhodobacterales</taxon>
        <taxon>Paracoccaceae</taxon>
        <taxon>Stagnihabitans</taxon>
    </lineage>
</organism>
<keyword evidence="1" id="KW-1133">Transmembrane helix</keyword>
<feature type="transmembrane region" description="Helical" evidence="1">
    <location>
        <begin position="45"/>
        <end position="64"/>
    </location>
</feature>
<dbReference type="EMBL" id="JAABNR010000007">
    <property type="protein sequence ID" value="NBZ87739.1"/>
    <property type="molecule type" value="Genomic_DNA"/>
</dbReference>
<reference evidence="2" key="1">
    <citation type="submission" date="2020-01" db="EMBL/GenBank/DDBJ databases">
        <authorList>
            <person name="Chen W.-M."/>
        </authorList>
    </citation>
    <scope>NUCLEOTIDE SEQUENCE</scope>
    <source>
        <strain evidence="2">CYK-10</strain>
    </source>
</reference>
<comment type="caution">
    <text evidence="2">The sequence shown here is derived from an EMBL/GenBank/DDBJ whole genome shotgun (WGS) entry which is preliminary data.</text>
</comment>
<accession>A0AAE5BVE5</accession>
<keyword evidence="3" id="KW-1185">Reference proteome</keyword>
<dbReference type="Proteomes" id="UP001193501">
    <property type="component" value="Unassembled WGS sequence"/>
</dbReference>
<keyword evidence="1" id="KW-0472">Membrane</keyword>
<sequence length="103" mass="11373">MKARVLDAGRRDNAATLAAYRAEFGTEPPPWLWPSTAELAEEDGFRLRLVGLGFACFGAIWLFAEFLPPLLAFGLASFGLFGPLVIWLHGHADIWTCNLKLPD</sequence>
<evidence type="ECO:0000256" key="1">
    <source>
        <dbReference type="SAM" id="Phobius"/>
    </source>
</evidence>
<keyword evidence="1" id="KW-0812">Transmembrane</keyword>
<name>A0AAE5BVE5_9RHOB</name>
<dbReference type="RefSeq" id="WP_168774550.1">
    <property type="nucleotide sequence ID" value="NZ_JAABNR010000007.1"/>
</dbReference>
<gene>
    <name evidence="2" type="ORF">GV832_09130</name>
</gene>
<evidence type="ECO:0000313" key="3">
    <source>
        <dbReference type="Proteomes" id="UP001193501"/>
    </source>
</evidence>
<protein>
    <submittedName>
        <fullName evidence="2">Uncharacterized protein</fullName>
    </submittedName>
</protein>
<feature type="transmembrane region" description="Helical" evidence="1">
    <location>
        <begin position="70"/>
        <end position="90"/>
    </location>
</feature>
<dbReference type="AlphaFoldDB" id="A0AAE5BVE5"/>
<evidence type="ECO:0000313" key="2">
    <source>
        <dbReference type="EMBL" id="NBZ87739.1"/>
    </source>
</evidence>